<feature type="coiled-coil region" evidence="1">
    <location>
        <begin position="268"/>
        <end position="309"/>
    </location>
</feature>
<proteinExistence type="predicted"/>
<dbReference type="GO" id="GO:0000184">
    <property type="term" value="P:nuclear-transcribed mRNA catabolic process, nonsense-mediated decay"/>
    <property type="evidence" value="ECO:0007669"/>
    <property type="project" value="InterPro"/>
</dbReference>
<protein>
    <submittedName>
        <fullName evidence="2">Armadillo-type fold</fullName>
    </submittedName>
</protein>
<name>A0A0V0QAQ3_PSEPJ</name>
<gene>
    <name evidence="2" type="ORF">PPERSA_07458</name>
</gene>
<keyword evidence="3" id="KW-1185">Reference proteome</keyword>
<dbReference type="PANTHER" id="PTHR12839:SF7">
    <property type="entry name" value="REGULATOR OF NONSENSE TRANSCRIPTS 2"/>
    <property type="match status" value="1"/>
</dbReference>
<dbReference type="InterPro" id="IPR039762">
    <property type="entry name" value="Nmd2/UPF2"/>
</dbReference>
<dbReference type="SUPFAM" id="SSF48371">
    <property type="entry name" value="ARM repeat"/>
    <property type="match status" value="1"/>
</dbReference>
<evidence type="ECO:0000313" key="3">
    <source>
        <dbReference type="Proteomes" id="UP000054937"/>
    </source>
</evidence>
<accession>A0A0V0QAQ3</accession>
<dbReference type="PANTHER" id="PTHR12839">
    <property type="entry name" value="NONSENSE-MEDIATED MRNA DECAY PROTEIN 2 UP-FRAMESHIFT SUPPRESSOR 2"/>
    <property type="match status" value="1"/>
</dbReference>
<dbReference type="EMBL" id="LDAU01000220">
    <property type="protein sequence ID" value="KRW99215.1"/>
    <property type="molecule type" value="Genomic_DNA"/>
</dbReference>
<dbReference type="OrthoDB" id="27832at2759"/>
<evidence type="ECO:0000256" key="1">
    <source>
        <dbReference type="SAM" id="Coils"/>
    </source>
</evidence>
<organism evidence="2 3">
    <name type="scientific">Pseudocohnilembus persalinus</name>
    <name type="common">Ciliate</name>
    <dbReference type="NCBI Taxonomy" id="266149"/>
    <lineage>
        <taxon>Eukaryota</taxon>
        <taxon>Sar</taxon>
        <taxon>Alveolata</taxon>
        <taxon>Ciliophora</taxon>
        <taxon>Intramacronucleata</taxon>
        <taxon>Oligohymenophorea</taxon>
        <taxon>Scuticociliatia</taxon>
        <taxon>Philasterida</taxon>
        <taxon>Pseudocohnilembidae</taxon>
        <taxon>Pseudocohnilembus</taxon>
    </lineage>
</organism>
<dbReference type="InterPro" id="IPR016024">
    <property type="entry name" value="ARM-type_fold"/>
</dbReference>
<dbReference type="Proteomes" id="UP000054937">
    <property type="component" value="Unassembled WGS sequence"/>
</dbReference>
<evidence type="ECO:0000313" key="2">
    <source>
        <dbReference type="EMBL" id="KRW99215.1"/>
    </source>
</evidence>
<dbReference type="AlphaFoldDB" id="A0A0V0QAQ3"/>
<comment type="caution">
    <text evidence="2">The sequence shown here is derived from an EMBL/GenBank/DDBJ whole genome shotgun (WGS) entry which is preliminary data.</text>
</comment>
<reference evidence="2 3" key="1">
    <citation type="journal article" date="2015" name="Sci. Rep.">
        <title>Genome of the facultative scuticociliatosis pathogen Pseudocohnilembus persalinus provides insight into its virulence through horizontal gene transfer.</title>
        <authorList>
            <person name="Xiong J."/>
            <person name="Wang G."/>
            <person name="Cheng J."/>
            <person name="Tian M."/>
            <person name="Pan X."/>
            <person name="Warren A."/>
            <person name="Jiang C."/>
            <person name="Yuan D."/>
            <person name="Miao W."/>
        </authorList>
    </citation>
    <scope>NUCLEOTIDE SEQUENCE [LARGE SCALE GENOMIC DNA]</scope>
    <source>
        <strain evidence="2">36N120E</strain>
    </source>
</reference>
<dbReference type="GO" id="GO:0035145">
    <property type="term" value="C:exon-exon junction complex"/>
    <property type="evidence" value="ECO:0007669"/>
    <property type="project" value="TreeGrafter"/>
</dbReference>
<keyword evidence="1" id="KW-0175">Coiled coil</keyword>
<dbReference type="InParanoid" id="A0A0V0QAQ3"/>
<sequence length="641" mass="76283">MESNQDSLQLKERIQDLQKFANLRAELKPENLEALTNYEDIYLDKRIANLNKVTKFVNRLKICEENSRPSLLKDLKTFNLSSYQEEVANSIAICPMNISDLPFFLEICSQIHREYEEFGSMLGKALVKNILNASGIQDQEKQIQRRIVLLRLLGEVYLCGIPVTQEKVLQGMGLAGINQEKSKDYIEKNISSIQGKKSTKLYKNQMCNLQIKLNKEFVRNFQRQFFGRQSRILLNACQQQNLELPPAQIALQMEYVQKSQMWIKQIYLSQLQDILDKKFEKLLEIERKIQKNQRNLIAVKQEDKNLQKEYSQEYKYFYDQVMIIINELSFEEDQIKFQDAYQLAKSELDLQEQLKKQKLQELLQDENDVQYDYIFKDEKNQKIYEQLIDLKKTSVPHILLQPTEEDAEAEQQDFVYEENHDEEVENNEDQTQKNDNQNIEFILTKYSQCLKRLQQVDNTKKADDLAIEFCYINTVQNRRKLIYDVINKYDWNQDIMKFIPYRVRLVVTISQYFPNMIVDAQNMLQKTYLQYRDETSYKNENYKNLMIMSEFVKFGKIQPGILLNWVKIYIDQLNDVKLDYVISVFQNCGIYLTQLKDSKSRFQMILSFLQKKKDEFPDIFTKIRKEKLKNILSSIKTYGKQ</sequence>
<dbReference type="Gene3D" id="1.25.40.180">
    <property type="match status" value="1"/>
</dbReference>
<dbReference type="GO" id="GO:0005737">
    <property type="term" value="C:cytoplasm"/>
    <property type="evidence" value="ECO:0007669"/>
    <property type="project" value="TreeGrafter"/>
</dbReference>